<evidence type="ECO:0000313" key="4">
    <source>
        <dbReference type="EMBL" id="BCZ85685.1"/>
    </source>
</evidence>
<feature type="region of interest" description="Disordered" evidence="2">
    <location>
        <begin position="353"/>
        <end position="376"/>
    </location>
</feature>
<reference evidence="4 5" key="1">
    <citation type="journal article" date="2022" name="Front. Microbiol.">
        <title>Identification and characterization of a novel class of self-sufficient cytochrome P450 hydroxylase involved in cyclohexanecarboxylate degradation in Paraburkholderia terrae strain KU-64.</title>
        <authorList>
            <person name="Yamamoto T."/>
            <person name="Hasegawa Y."/>
            <person name="Iwaki H."/>
        </authorList>
    </citation>
    <scope>NUCLEOTIDE SEQUENCE [LARGE SCALE GENOMIC DNA]</scope>
    <source>
        <strain evidence="4 5">KU-64</strain>
    </source>
</reference>
<dbReference type="InterPro" id="IPR029058">
    <property type="entry name" value="AB_hydrolase_fold"/>
</dbReference>
<accession>A0ABN6JXM6</accession>
<sequence>MDKEVATRIGQPRAALGQVDADDPAAFKHFFAEVNGIRMHYIDEGQGPLVILLHGFPYLWYMWRRQIGALAEAGFRVVVPDQRGFGQTDRPDAIEAYDVIQSVGDIVGLMAALGETTAVIVGHDLGAWVAQAAAMLRPDLFRGLVMLNTPVPPRGKVKPTIGLREMAKGRVYHHLYFQQIGKPDRELASDPRKTLRSVFYSVSGSAVGAERWRLFVEPGEPILNAFTEPTEFPSWLSARAIDYYVDEYTRTGFTGALNHYRCRDRNWEITAFLDGAVVRQPSMFIGGAADPSLEPMEIRGVYDRLDTYLPGLQKKVLLPGVGHAAAEESVDQVNELLLEFLGQFERERPGCSLAAHATGSTSGSVGTGDRKRVEAA</sequence>
<dbReference type="SUPFAM" id="SSF53474">
    <property type="entry name" value="alpha/beta-Hydrolases"/>
    <property type="match status" value="1"/>
</dbReference>
<keyword evidence="5" id="KW-1185">Reference proteome</keyword>
<dbReference type="Pfam" id="PF00561">
    <property type="entry name" value="Abhydrolase_1"/>
    <property type="match status" value="1"/>
</dbReference>
<dbReference type="GO" id="GO:0016787">
    <property type="term" value="F:hydrolase activity"/>
    <property type="evidence" value="ECO:0007669"/>
    <property type="project" value="UniProtKB-KW"/>
</dbReference>
<evidence type="ECO:0000256" key="1">
    <source>
        <dbReference type="ARBA" id="ARBA00022801"/>
    </source>
</evidence>
<organism evidence="4 5">
    <name type="scientific">Paraburkholderia terrae</name>
    <dbReference type="NCBI Taxonomy" id="311230"/>
    <lineage>
        <taxon>Bacteria</taxon>
        <taxon>Pseudomonadati</taxon>
        <taxon>Pseudomonadota</taxon>
        <taxon>Betaproteobacteria</taxon>
        <taxon>Burkholderiales</taxon>
        <taxon>Burkholderiaceae</taxon>
        <taxon>Paraburkholderia</taxon>
    </lineage>
</organism>
<proteinExistence type="predicted"/>
<name>A0ABN6JXM6_9BURK</name>
<keyword evidence="4" id="KW-0614">Plasmid</keyword>
<protein>
    <submittedName>
        <fullName evidence="4">Epoxide hydrolase A</fullName>
    </submittedName>
</protein>
<dbReference type="InterPro" id="IPR000073">
    <property type="entry name" value="AB_hydrolase_1"/>
</dbReference>
<evidence type="ECO:0000259" key="3">
    <source>
        <dbReference type="Pfam" id="PF00561"/>
    </source>
</evidence>
<evidence type="ECO:0000256" key="2">
    <source>
        <dbReference type="SAM" id="MobiDB-lite"/>
    </source>
</evidence>
<dbReference type="Gene3D" id="3.40.50.1820">
    <property type="entry name" value="alpha/beta hydrolase"/>
    <property type="match status" value="1"/>
</dbReference>
<feature type="domain" description="AB hydrolase-1" evidence="3">
    <location>
        <begin position="48"/>
        <end position="328"/>
    </location>
</feature>
<evidence type="ECO:0000313" key="5">
    <source>
        <dbReference type="Proteomes" id="UP001319874"/>
    </source>
</evidence>
<dbReference type="InterPro" id="IPR000639">
    <property type="entry name" value="Epox_hydrolase-like"/>
</dbReference>
<geneLocation type="plasmid" evidence="4 5">
    <name>pPT365</name>
</geneLocation>
<keyword evidence="1 4" id="KW-0378">Hydrolase</keyword>
<gene>
    <name evidence="4" type="primary">ephA</name>
    <name evidence="4" type="ORF">PTKU64_93600</name>
</gene>
<dbReference type="EMBL" id="AP024959">
    <property type="protein sequence ID" value="BCZ85685.1"/>
    <property type="molecule type" value="Genomic_DNA"/>
</dbReference>
<dbReference type="PANTHER" id="PTHR43329">
    <property type="entry name" value="EPOXIDE HYDROLASE"/>
    <property type="match status" value="1"/>
</dbReference>
<dbReference type="Proteomes" id="UP001319874">
    <property type="component" value="Plasmid pPT365"/>
</dbReference>
<dbReference type="PRINTS" id="PR00412">
    <property type="entry name" value="EPOXHYDRLASE"/>
</dbReference>
<dbReference type="PRINTS" id="PR00111">
    <property type="entry name" value="ABHYDROLASE"/>
</dbReference>